<comment type="caution">
    <text evidence="1">The sequence shown here is derived from an EMBL/GenBank/DDBJ whole genome shotgun (WGS) entry which is preliminary data.</text>
</comment>
<reference evidence="2" key="1">
    <citation type="submission" date="2017-09" db="EMBL/GenBank/DDBJ databases">
        <title>Depth-based differentiation of microbial function through sediment-hosted aquifers and enrichment of novel symbionts in the deep terrestrial subsurface.</title>
        <authorList>
            <person name="Probst A.J."/>
            <person name="Ladd B."/>
            <person name="Jarett J.K."/>
            <person name="Geller-Mcgrath D.E."/>
            <person name="Sieber C.M.K."/>
            <person name="Emerson J.B."/>
            <person name="Anantharaman K."/>
            <person name="Thomas B.C."/>
            <person name="Malmstrom R."/>
            <person name="Stieglmeier M."/>
            <person name="Klingl A."/>
            <person name="Woyke T."/>
            <person name="Ryan C.M."/>
            <person name="Banfield J.F."/>
        </authorList>
    </citation>
    <scope>NUCLEOTIDE SEQUENCE [LARGE SCALE GENOMIC DNA]</scope>
</reference>
<dbReference type="AlphaFoldDB" id="A0A2M6P071"/>
<accession>A0A2M6P071</accession>
<gene>
    <name evidence="1" type="ORF">COU30_04460</name>
</gene>
<protein>
    <submittedName>
        <fullName evidence="1">Uncharacterized protein</fullName>
    </submittedName>
</protein>
<dbReference type="EMBL" id="PFBW01000190">
    <property type="protein sequence ID" value="PIR77078.1"/>
    <property type="molecule type" value="Genomic_DNA"/>
</dbReference>
<proteinExistence type="predicted"/>
<evidence type="ECO:0000313" key="2">
    <source>
        <dbReference type="Proteomes" id="UP000228528"/>
    </source>
</evidence>
<organism evidence="1 2">
    <name type="scientific">Candidatus Magasanikbacteria bacterium CG10_big_fil_rev_8_21_14_0_10_38_6</name>
    <dbReference type="NCBI Taxonomy" id="1974647"/>
    <lineage>
        <taxon>Bacteria</taxon>
        <taxon>Candidatus Magasanikiibacteriota</taxon>
    </lineage>
</organism>
<dbReference type="Proteomes" id="UP000228528">
    <property type="component" value="Unassembled WGS sequence"/>
</dbReference>
<sequence length="94" mass="10960">MIQSFEKKCSAWTRFFRPYMKKYVVPVKIADEQLLETYHQSPGWLVEMVYWKTYFTPDCIVECSDTGGQTSCGVATLFCNTKHFSEQDIANLLE</sequence>
<name>A0A2M6P071_9BACT</name>
<evidence type="ECO:0000313" key="1">
    <source>
        <dbReference type="EMBL" id="PIR77078.1"/>
    </source>
</evidence>